<accession>A0A5D0CPD1</accession>
<proteinExistence type="predicted"/>
<dbReference type="Pfam" id="PF14424">
    <property type="entry name" value="Toxin-deaminase"/>
    <property type="match status" value="1"/>
</dbReference>
<gene>
    <name evidence="1" type="ORF">FRY98_19040</name>
</gene>
<protein>
    <submittedName>
        <fullName evidence="1">Uncharacterized protein</fullName>
    </submittedName>
</protein>
<reference evidence="1 2" key="1">
    <citation type="submission" date="2019-08" db="EMBL/GenBank/DDBJ databases">
        <title>Genome sequencing of Paenibacillus faecis DSM 23593(T).</title>
        <authorList>
            <person name="Kook J.-K."/>
            <person name="Park S.-N."/>
            <person name="Lim Y.K."/>
        </authorList>
    </citation>
    <scope>NUCLEOTIDE SEQUENCE [LARGE SCALE GENOMIC DNA]</scope>
    <source>
        <strain evidence="1 2">DSM 23593</strain>
    </source>
</reference>
<evidence type="ECO:0000313" key="2">
    <source>
        <dbReference type="Proteomes" id="UP000325218"/>
    </source>
</evidence>
<organism evidence="1 2">
    <name type="scientific">Paenibacillus faecis</name>
    <dbReference type="NCBI Taxonomy" id="862114"/>
    <lineage>
        <taxon>Bacteria</taxon>
        <taxon>Bacillati</taxon>
        <taxon>Bacillota</taxon>
        <taxon>Bacilli</taxon>
        <taxon>Bacillales</taxon>
        <taxon>Paenibacillaceae</taxon>
        <taxon>Paenibacillus</taxon>
    </lineage>
</organism>
<dbReference type="Proteomes" id="UP000325218">
    <property type="component" value="Unassembled WGS sequence"/>
</dbReference>
<dbReference type="InterPro" id="IPR032721">
    <property type="entry name" value="Toxin-deaminase"/>
</dbReference>
<keyword evidence="2" id="KW-1185">Reference proteome</keyword>
<comment type="caution">
    <text evidence="1">The sequence shown here is derived from an EMBL/GenBank/DDBJ whole genome shotgun (WGS) entry which is preliminary data.</text>
</comment>
<evidence type="ECO:0000313" key="1">
    <source>
        <dbReference type="EMBL" id="TYA11741.1"/>
    </source>
</evidence>
<dbReference type="OrthoDB" id="4038688at2"/>
<dbReference type="AlphaFoldDB" id="A0A5D0CPD1"/>
<name>A0A5D0CPD1_9BACL</name>
<dbReference type="EMBL" id="VSDO01000004">
    <property type="protein sequence ID" value="TYA11741.1"/>
    <property type="molecule type" value="Genomic_DNA"/>
</dbReference>
<sequence length="43" mass="4955">MAEVNTDREPCASCSPIIEQFKAKYPDIEVFVYFVKSKKDNGR</sequence>